<dbReference type="SUPFAM" id="SSF54862">
    <property type="entry name" value="4Fe-4S ferredoxins"/>
    <property type="match status" value="1"/>
</dbReference>
<gene>
    <name evidence="9" type="ORF">J5W02_03545</name>
</gene>
<reference evidence="9 10" key="1">
    <citation type="submission" date="2021-03" db="EMBL/GenBank/DDBJ databases">
        <title>Caproiciproducens sp. nov. isolated from feces of cow.</title>
        <authorList>
            <person name="Choi J.-Y."/>
        </authorList>
    </citation>
    <scope>NUCLEOTIDE SEQUENCE [LARGE SCALE GENOMIC DNA]</scope>
    <source>
        <strain evidence="9 10">AGMB10547</strain>
    </source>
</reference>
<dbReference type="InterPro" id="IPR050572">
    <property type="entry name" value="Fe-S_Ferredoxin"/>
</dbReference>
<evidence type="ECO:0000259" key="8">
    <source>
        <dbReference type="PROSITE" id="PS51379"/>
    </source>
</evidence>
<keyword evidence="5" id="KW-0249">Electron transport</keyword>
<dbReference type="PANTHER" id="PTHR43687">
    <property type="entry name" value="ADENYLYLSULFATE REDUCTASE, BETA SUBUNIT"/>
    <property type="match status" value="1"/>
</dbReference>
<evidence type="ECO:0000256" key="3">
    <source>
        <dbReference type="ARBA" id="ARBA00022723"/>
    </source>
</evidence>
<dbReference type="Pfam" id="PF13187">
    <property type="entry name" value="Fer4_9"/>
    <property type="match status" value="1"/>
</dbReference>
<evidence type="ECO:0000313" key="10">
    <source>
        <dbReference type="Proteomes" id="UP000719942"/>
    </source>
</evidence>
<evidence type="ECO:0000256" key="1">
    <source>
        <dbReference type="ARBA" id="ARBA00022448"/>
    </source>
</evidence>
<dbReference type="PANTHER" id="PTHR43687:SF6">
    <property type="entry name" value="L-ASPARTATE SEMIALDEHYDE SULFURTRANSFERASE IRON-SULFUR SUBUNIT"/>
    <property type="match status" value="1"/>
</dbReference>
<dbReference type="SUPFAM" id="SSF52218">
    <property type="entry name" value="Flavoproteins"/>
    <property type="match status" value="1"/>
</dbReference>
<keyword evidence="2" id="KW-0004">4Fe-4S</keyword>
<keyword evidence="1" id="KW-0813">Transport</keyword>
<dbReference type="Proteomes" id="UP000719942">
    <property type="component" value="Unassembled WGS sequence"/>
</dbReference>
<keyword evidence="4" id="KW-0677">Repeat</keyword>
<dbReference type="NCBIfam" id="NF038196">
    <property type="entry name" value="ferrodoxin_EFR1"/>
    <property type="match status" value="1"/>
</dbReference>
<proteinExistence type="predicted"/>
<evidence type="ECO:0000256" key="2">
    <source>
        <dbReference type="ARBA" id="ARBA00022485"/>
    </source>
</evidence>
<evidence type="ECO:0000256" key="5">
    <source>
        <dbReference type="ARBA" id="ARBA00022982"/>
    </source>
</evidence>
<dbReference type="InterPro" id="IPR047964">
    <property type="entry name" value="EFR1-like"/>
</dbReference>
<evidence type="ECO:0000313" key="9">
    <source>
        <dbReference type="EMBL" id="MBW7571877.1"/>
    </source>
</evidence>
<protein>
    <submittedName>
        <fullName evidence="9">EFR1 family ferrodoxin</fullName>
    </submittedName>
</protein>
<dbReference type="Gene3D" id="3.30.70.20">
    <property type="match status" value="1"/>
</dbReference>
<dbReference type="InterPro" id="IPR017896">
    <property type="entry name" value="4Fe4S_Fe-S-bd"/>
</dbReference>
<keyword evidence="3" id="KW-0479">Metal-binding</keyword>
<name>A0ABS7DLB8_9FIRM</name>
<dbReference type="InterPro" id="IPR029039">
    <property type="entry name" value="Flavoprotein-like_sf"/>
</dbReference>
<evidence type="ECO:0000256" key="4">
    <source>
        <dbReference type="ARBA" id="ARBA00022737"/>
    </source>
</evidence>
<keyword evidence="10" id="KW-1185">Reference proteome</keyword>
<sequence length="262" mass="29794">MRAAYRIASALTDTEIISMRCDPAEVPAADADIIGFVFPVYFWTMPEAAVRFIKELKINPGAYIFGISTLAAINGHSFEMLDRLLRQKGSSLSYGRTLHSVGNSMVTYSPMPFPKLWVPRTEKRLTVISAEIAKQKFRKYPRASALIRMMYSSSEKYTNMLHEADRGFVVTNKCVGCGTCTKVCPCNNILMKDGKPSFMHQCNFCMSCVGYCPKKAINYKVSPEMKEKYPFIRNFNLTEKRKRYHNPHVSIADISADRNYIE</sequence>
<keyword evidence="6" id="KW-0408">Iron</keyword>
<comment type="caution">
    <text evidence="9">The sequence shown here is derived from an EMBL/GenBank/DDBJ whole genome shotgun (WGS) entry which is preliminary data.</text>
</comment>
<feature type="domain" description="4Fe-4S ferredoxin-type" evidence="8">
    <location>
        <begin position="165"/>
        <end position="194"/>
    </location>
</feature>
<organism evidence="9 10">
    <name type="scientific">Caproiciproducens faecalis</name>
    <dbReference type="NCBI Taxonomy" id="2820301"/>
    <lineage>
        <taxon>Bacteria</taxon>
        <taxon>Bacillati</taxon>
        <taxon>Bacillota</taxon>
        <taxon>Clostridia</taxon>
        <taxon>Eubacteriales</taxon>
        <taxon>Acutalibacteraceae</taxon>
        <taxon>Caproiciproducens</taxon>
    </lineage>
</organism>
<keyword evidence="7" id="KW-0411">Iron-sulfur</keyword>
<dbReference type="PROSITE" id="PS51379">
    <property type="entry name" value="4FE4S_FER_2"/>
    <property type="match status" value="1"/>
</dbReference>
<evidence type="ECO:0000256" key="6">
    <source>
        <dbReference type="ARBA" id="ARBA00023004"/>
    </source>
</evidence>
<dbReference type="PROSITE" id="PS00198">
    <property type="entry name" value="4FE4S_FER_1"/>
    <property type="match status" value="2"/>
</dbReference>
<accession>A0ABS7DLB8</accession>
<dbReference type="InterPro" id="IPR017900">
    <property type="entry name" value="4Fe4S_Fe_S_CS"/>
</dbReference>
<dbReference type="EMBL" id="JAGFNZ010000001">
    <property type="protein sequence ID" value="MBW7571877.1"/>
    <property type="molecule type" value="Genomic_DNA"/>
</dbReference>
<evidence type="ECO:0000256" key="7">
    <source>
        <dbReference type="ARBA" id="ARBA00023014"/>
    </source>
</evidence>